<dbReference type="AlphaFoldDB" id="A0A165DGT6"/>
<dbReference type="GeneID" id="63826304"/>
<evidence type="ECO:0000313" key="3">
    <source>
        <dbReference type="Proteomes" id="UP000076871"/>
    </source>
</evidence>
<protein>
    <recommendedName>
        <fullName evidence="1">BTB domain-containing protein</fullName>
    </recommendedName>
</protein>
<gene>
    <name evidence="2" type="ORF">LAESUDRAFT_727717</name>
</gene>
<dbReference type="InParanoid" id="A0A165DGT6"/>
<dbReference type="OrthoDB" id="3164835at2759"/>
<evidence type="ECO:0000259" key="1">
    <source>
        <dbReference type="PROSITE" id="PS50097"/>
    </source>
</evidence>
<dbReference type="InterPro" id="IPR011333">
    <property type="entry name" value="SKP1/BTB/POZ_sf"/>
</dbReference>
<dbReference type="Pfam" id="PF00651">
    <property type="entry name" value="BTB"/>
    <property type="match status" value="1"/>
</dbReference>
<evidence type="ECO:0000313" key="2">
    <source>
        <dbReference type="EMBL" id="KZT04848.1"/>
    </source>
</evidence>
<accession>A0A165DGT6</accession>
<proteinExistence type="predicted"/>
<dbReference type="RefSeq" id="XP_040762588.1">
    <property type="nucleotide sequence ID" value="XM_040909275.1"/>
</dbReference>
<dbReference type="EMBL" id="KV427634">
    <property type="protein sequence ID" value="KZT04848.1"/>
    <property type="molecule type" value="Genomic_DNA"/>
</dbReference>
<name>A0A165DGT6_9APHY</name>
<dbReference type="Proteomes" id="UP000076871">
    <property type="component" value="Unassembled WGS sequence"/>
</dbReference>
<keyword evidence="3" id="KW-1185">Reference proteome</keyword>
<dbReference type="Gene3D" id="3.30.710.10">
    <property type="entry name" value="Potassium Channel Kv1.1, Chain A"/>
    <property type="match status" value="2"/>
</dbReference>
<feature type="domain" description="BTB" evidence="1">
    <location>
        <begin position="14"/>
        <end position="88"/>
    </location>
</feature>
<organism evidence="2 3">
    <name type="scientific">Laetiporus sulphureus 93-53</name>
    <dbReference type="NCBI Taxonomy" id="1314785"/>
    <lineage>
        <taxon>Eukaryota</taxon>
        <taxon>Fungi</taxon>
        <taxon>Dikarya</taxon>
        <taxon>Basidiomycota</taxon>
        <taxon>Agaricomycotina</taxon>
        <taxon>Agaricomycetes</taxon>
        <taxon>Polyporales</taxon>
        <taxon>Laetiporus</taxon>
    </lineage>
</organism>
<dbReference type="InterPro" id="IPR000210">
    <property type="entry name" value="BTB/POZ_dom"/>
</dbReference>
<reference evidence="2 3" key="1">
    <citation type="journal article" date="2016" name="Mol. Biol. Evol.">
        <title>Comparative Genomics of Early-Diverging Mushroom-Forming Fungi Provides Insights into the Origins of Lignocellulose Decay Capabilities.</title>
        <authorList>
            <person name="Nagy L.G."/>
            <person name="Riley R."/>
            <person name="Tritt A."/>
            <person name="Adam C."/>
            <person name="Daum C."/>
            <person name="Floudas D."/>
            <person name="Sun H."/>
            <person name="Yadav J.S."/>
            <person name="Pangilinan J."/>
            <person name="Larsson K.H."/>
            <person name="Matsuura K."/>
            <person name="Barry K."/>
            <person name="Labutti K."/>
            <person name="Kuo R."/>
            <person name="Ohm R.A."/>
            <person name="Bhattacharya S.S."/>
            <person name="Shirouzu T."/>
            <person name="Yoshinaga Y."/>
            <person name="Martin F.M."/>
            <person name="Grigoriev I.V."/>
            <person name="Hibbett D.S."/>
        </authorList>
    </citation>
    <scope>NUCLEOTIDE SEQUENCE [LARGE SCALE GENOMIC DNA]</scope>
    <source>
        <strain evidence="2 3">93-53</strain>
    </source>
</reference>
<sequence length="490" mass="54557">METNAPPPFNKQCPDMIIIKSSDGVQFCVNTFILGLVSPLFRDASTLPPPAGPENTHSDLQILDATEDSQTLERLLCLIYPGESPIFTSIAEVGPVLKAAAKYQIVHIVAQLRRGLTVFDDALRLYAIACSPELQFEEEARDATLEWCEDPRATVQDYVPDMDAITAAQYFRLLEFHSMHTVGRDISEPFTFCNPPPNTAAGDGMQSDFIVPSSFAHPSISSDTVILRSYDYHDFYVNKVVIELASETLAQRLVHTSPSDSISDDGHRIIALPLDGRTLLRLLQLCYPNSDPATESWDTLTADLRLAHEYQITGAKGTAKRMLMEHVETHPLQVYLLAAHYGWPEESAHAGKYAMLLSADSYVPEMECVSARIYRRFLLHRQAWRSAVAEVASELLGGLSHRMEKPYGSIFWSDLDVRHRPEYRLHVHALLLGTNMLRRAAGAGGGGGVRSRITEVLFAAAVSPARDSAIDENRMQRVLRRILEKAPDEL</sequence>
<dbReference type="SUPFAM" id="SSF54695">
    <property type="entry name" value="POZ domain"/>
    <property type="match status" value="1"/>
</dbReference>
<dbReference type="PROSITE" id="PS50097">
    <property type="entry name" value="BTB"/>
    <property type="match status" value="1"/>
</dbReference>
<dbReference type="STRING" id="1314785.A0A165DGT6"/>